<dbReference type="InterPro" id="IPR001278">
    <property type="entry name" value="Arg-tRNA-ligase"/>
</dbReference>
<keyword evidence="6 9" id="KW-0648">Protein biosynthesis</keyword>
<evidence type="ECO:0000313" key="12">
    <source>
        <dbReference type="EMBL" id="PWA97105.1"/>
    </source>
</evidence>
<dbReference type="PANTHER" id="PTHR11956">
    <property type="entry name" value="ARGINYL-TRNA SYNTHETASE"/>
    <property type="match status" value="1"/>
</dbReference>
<dbReference type="PRINTS" id="PR01038">
    <property type="entry name" value="TRNASYNTHARG"/>
</dbReference>
<dbReference type="SUPFAM" id="SSF52374">
    <property type="entry name" value="Nucleotidylyl transferase"/>
    <property type="match status" value="1"/>
</dbReference>
<dbReference type="Pfam" id="PF20241">
    <property type="entry name" value="DUF6598"/>
    <property type="match status" value="1"/>
</dbReference>
<evidence type="ECO:0000256" key="7">
    <source>
        <dbReference type="ARBA" id="ARBA00023146"/>
    </source>
</evidence>
<gene>
    <name evidence="12" type="ORF">CTI12_AA032650</name>
</gene>
<organism evidence="12 13">
    <name type="scientific">Artemisia annua</name>
    <name type="common">Sweet wormwood</name>
    <dbReference type="NCBI Taxonomy" id="35608"/>
    <lineage>
        <taxon>Eukaryota</taxon>
        <taxon>Viridiplantae</taxon>
        <taxon>Streptophyta</taxon>
        <taxon>Embryophyta</taxon>
        <taxon>Tracheophyta</taxon>
        <taxon>Spermatophyta</taxon>
        <taxon>Magnoliopsida</taxon>
        <taxon>eudicotyledons</taxon>
        <taxon>Gunneridae</taxon>
        <taxon>Pentapetalae</taxon>
        <taxon>asterids</taxon>
        <taxon>campanulids</taxon>
        <taxon>Asterales</taxon>
        <taxon>Asteraceae</taxon>
        <taxon>Asteroideae</taxon>
        <taxon>Anthemideae</taxon>
        <taxon>Artemisiinae</taxon>
        <taxon>Artemisia</taxon>
    </lineage>
</organism>
<accession>A0A2U1QGJ1</accession>
<dbReference type="InterPro" id="IPR009080">
    <property type="entry name" value="tRNAsynth_Ia_anticodon-bd"/>
</dbReference>
<dbReference type="EC" id="6.1.1.19" evidence="2"/>
<dbReference type="Gene3D" id="1.10.730.10">
    <property type="entry name" value="Isoleucyl-tRNA Synthetase, Domain 1"/>
    <property type="match status" value="1"/>
</dbReference>
<proteinExistence type="inferred from homology"/>
<dbReference type="GO" id="GO:0004814">
    <property type="term" value="F:arginine-tRNA ligase activity"/>
    <property type="evidence" value="ECO:0007669"/>
    <property type="project" value="UniProtKB-EC"/>
</dbReference>
<sequence>MNSSRTMRGARRRPQNHIEPEEEKLKVPQESETTTSAAKDPEEEISKKYRRQLIESQTTSASRVPDKKNRIKVRWSLQEEIAKLFNPALEYALVRWEGVSCSISPCPIEDGDYLCTSIMETWPEFRKAGSFRGPTDAGLSFRYNIMLLDTTGMIERCVVSGPGFLMFKLSMKWIAESIHKMIKGGIGTFALKRSVERAILYFLSGHIAEKMHTGHLRSTVIGETLARILEYSGVEVIRRFHQEDDLELKMMTEFLIERFPNAFVNDLSPLELEVLYMKSKEMFDEDAEFRERAQQLQSQGCDERHRIAWAQISKISRERNQNIYERLGIHVKEEVSCFDPFDSNNIKTPYIPRKIESERDEAIRRKFSVDLAALWHALNVVKADWILHVTDVRQRDRFEMFISAAERLGWIVNDGCPYPLSHVGFGVVQADDYERLRTLSTTVVYLVNLLDEAKIRSKAVLVGQGKADEWTAEELEHTAEALGHGAVKYEVLKNNRLTECRINFDEMLNEKGNTVVYLHYTHAQVCSITTNHSRAIKRLKKSKGVDVEELTLKNYEERELGLHLLRFTEVLGEVCTVLMPHILCEYLYDLCKKFDSFYTCVCQVVGYGVVENRKLLLCEATAMVMRKCFHLLGITPIHKKILKLRPGSERIYFSDLTEQQLMELFCDGPCFGFDLCEVALRHNIDASVEIRSSYDKLLLFGIIQAETHISDPSHNGSFIILNRNIDDPLVITKPGSLLSPRDICYCSLSVSTFVKITAKLYGTTYLGGGIESHKDYQKCYPDITDELSSMDDEKVYLNDDAFDVCNGNVLINFSEYFATRPNGGSGSCKLKGKDGYLDLYYVALKYAVEAALEVGFVATCKETKVFGSVMAYYGKNFGYDCCASERSLYNAMLFEIKQPSHIEPGSKINLTRSTLGVPAQYSLIIDAKLHDFTSGDVILSGICEFFVPVDGSCSVGFINGNGCSLKVKVDWKLPIHV</sequence>
<evidence type="ECO:0000259" key="11">
    <source>
        <dbReference type="SMART" id="SM00836"/>
    </source>
</evidence>
<reference evidence="12 13" key="1">
    <citation type="journal article" date="2018" name="Mol. Plant">
        <title>The genome of Artemisia annua provides insight into the evolution of Asteraceae family and artemisinin biosynthesis.</title>
        <authorList>
            <person name="Shen Q."/>
            <person name="Zhang L."/>
            <person name="Liao Z."/>
            <person name="Wang S."/>
            <person name="Yan T."/>
            <person name="Shi P."/>
            <person name="Liu M."/>
            <person name="Fu X."/>
            <person name="Pan Q."/>
            <person name="Wang Y."/>
            <person name="Lv Z."/>
            <person name="Lu X."/>
            <person name="Zhang F."/>
            <person name="Jiang W."/>
            <person name="Ma Y."/>
            <person name="Chen M."/>
            <person name="Hao X."/>
            <person name="Li L."/>
            <person name="Tang Y."/>
            <person name="Lv G."/>
            <person name="Zhou Y."/>
            <person name="Sun X."/>
            <person name="Brodelius P.E."/>
            <person name="Rose J.K.C."/>
            <person name="Tang K."/>
        </authorList>
    </citation>
    <scope>NUCLEOTIDE SEQUENCE [LARGE SCALE GENOMIC DNA]</scope>
    <source>
        <strain evidence="13">cv. Huhao1</strain>
        <tissue evidence="12">Leaf</tissue>
    </source>
</reference>
<dbReference type="Gene3D" id="3.30.1360.70">
    <property type="entry name" value="Arginyl tRNA synthetase N-terminal domain"/>
    <property type="match status" value="1"/>
</dbReference>
<dbReference type="InterPro" id="IPR014729">
    <property type="entry name" value="Rossmann-like_a/b/a_fold"/>
</dbReference>
<dbReference type="InterPro" id="IPR046533">
    <property type="entry name" value="DUF6598"/>
</dbReference>
<dbReference type="InterPro" id="IPR036695">
    <property type="entry name" value="Arg-tRNA-synth_N_sf"/>
</dbReference>
<dbReference type="FunFam" id="1.10.730.10:FF:000006">
    <property type="entry name" value="Arginyl-tRNA synthetase 2, mitochondrial"/>
    <property type="match status" value="1"/>
</dbReference>
<comment type="caution">
    <text evidence="12">The sequence shown here is derived from an EMBL/GenBank/DDBJ whole genome shotgun (WGS) entry which is preliminary data.</text>
</comment>
<keyword evidence="4 9" id="KW-0547">Nucleotide-binding</keyword>
<feature type="compositionally biased region" description="Basic and acidic residues" evidence="10">
    <location>
        <begin position="16"/>
        <end position="29"/>
    </location>
</feature>
<keyword evidence="5 9" id="KW-0067">ATP-binding</keyword>
<evidence type="ECO:0000256" key="3">
    <source>
        <dbReference type="ARBA" id="ARBA00022598"/>
    </source>
</evidence>
<dbReference type="Gene3D" id="3.40.50.620">
    <property type="entry name" value="HUPs"/>
    <property type="match status" value="2"/>
</dbReference>
<dbReference type="InterPro" id="IPR008909">
    <property type="entry name" value="DALR_anticod-bd"/>
</dbReference>
<evidence type="ECO:0000256" key="4">
    <source>
        <dbReference type="ARBA" id="ARBA00022741"/>
    </source>
</evidence>
<dbReference type="Pfam" id="PF05746">
    <property type="entry name" value="DALR_1"/>
    <property type="match status" value="1"/>
</dbReference>
<evidence type="ECO:0000256" key="10">
    <source>
        <dbReference type="SAM" id="MobiDB-lite"/>
    </source>
</evidence>
<keyword evidence="7 9" id="KW-0030">Aminoacyl-tRNA synthetase</keyword>
<name>A0A2U1QGJ1_ARTAN</name>
<evidence type="ECO:0000256" key="6">
    <source>
        <dbReference type="ARBA" id="ARBA00022917"/>
    </source>
</evidence>
<dbReference type="AlphaFoldDB" id="A0A2U1QGJ1"/>
<evidence type="ECO:0000313" key="13">
    <source>
        <dbReference type="Proteomes" id="UP000245207"/>
    </source>
</evidence>
<evidence type="ECO:0000256" key="9">
    <source>
        <dbReference type="RuleBase" id="RU363038"/>
    </source>
</evidence>
<keyword evidence="13" id="KW-1185">Reference proteome</keyword>
<comment type="catalytic activity">
    <reaction evidence="8">
        <text>tRNA(Arg) + L-arginine + ATP = L-arginyl-tRNA(Arg) + AMP + diphosphate</text>
        <dbReference type="Rhea" id="RHEA:20301"/>
        <dbReference type="Rhea" id="RHEA-COMP:9658"/>
        <dbReference type="Rhea" id="RHEA-COMP:9673"/>
        <dbReference type="ChEBI" id="CHEBI:30616"/>
        <dbReference type="ChEBI" id="CHEBI:32682"/>
        <dbReference type="ChEBI" id="CHEBI:33019"/>
        <dbReference type="ChEBI" id="CHEBI:78442"/>
        <dbReference type="ChEBI" id="CHEBI:78513"/>
        <dbReference type="ChEBI" id="CHEBI:456215"/>
        <dbReference type="EC" id="6.1.1.19"/>
    </reaction>
</comment>
<evidence type="ECO:0000256" key="2">
    <source>
        <dbReference type="ARBA" id="ARBA00012837"/>
    </source>
</evidence>
<dbReference type="GO" id="GO:0005737">
    <property type="term" value="C:cytoplasm"/>
    <property type="evidence" value="ECO:0007669"/>
    <property type="project" value="InterPro"/>
</dbReference>
<dbReference type="GO" id="GO:0006420">
    <property type="term" value="P:arginyl-tRNA aminoacylation"/>
    <property type="evidence" value="ECO:0007669"/>
    <property type="project" value="InterPro"/>
</dbReference>
<keyword evidence="3 9" id="KW-0436">Ligase</keyword>
<dbReference type="PANTHER" id="PTHR11956:SF5">
    <property type="entry name" value="ARGININE--TRNA LIGASE, CYTOPLASMIC"/>
    <property type="match status" value="1"/>
</dbReference>
<dbReference type="OrthoDB" id="68056at2759"/>
<evidence type="ECO:0000256" key="5">
    <source>
        <dbReference type="ARBA" id="ARBA00022840"/>
    </source>
</evidence>
<dbReference type="InterPro" id="IPR035684">
    <property type="entry name" value="ArgRS_core"/>
</dbReference>
<dbReference type="SMART" id="SM00836">
    <property type="entry name" value="DALR_1"/>
    <property type="match status" value="1"/>
</dbReference>
<dbReference type="STRING" id="35608.A0A2U1QGJ1"/>
<evidence type="ECO:0000256" key="8">
    <source>
        <dbReference type="ARBA" id="ARBA00049339"/>
    </source>
</evidence>
<dbReference type="EMBL" id="PKPP01000144">
    <property type="protein sequence ID" value="PWA97105.1"/>
    <property type="molecule type" value="Genomic_DNA"/>
</dbReference>
<dbReference type="SUPFAM" id="SSF47323">
    <property type="entry name" value="Anticodon-binding domain of a subclass of class I aminoacyl-tRNA synthetases"/>
    <property type="match status" value="1"/>
</dbReference>
<dbReference type="GO" id="GO:0005524">
    <property type="term" value="F:ATP binding"/>
    <property type="evidence" value="ECO:0007669"/>
    <property type="project" value="UniProtKB-KW"/>
</dbReference>
<feature type="region of interest" description="Disordered" evidence="10">
    <location>
        <begin position="1"/>
        <end position="50"/>
    </location>
</feature>
<feature type="domain" description="DALR anticodon binding" evidence="11">
    <location>
        <begin position="518"/>
        <end position="640"/>
    </location>
</feature>
<evidence type="ECO:0000256" key="1">
    <source>
        <dbReference type="ARBA" id="ARBA00005594"/>
    </source>
</evidence>
<comment type="similarity">
    <text evidence="1 9">Belongs to the class-I aminoacyl-tRNA synthetase family.</text>
</comment>
<dbReference type="Proteomes" id="UP000245207">
    <property type="component" value="Unassembled WGS sequence"/>
</dbReference>
<dbReference type="Pfam" id="PF00750">
    <property type="entry name" value="tRNA-synt_1d"/>
    <property type="match status" value="2"/>
</dbReference>
<protein>
    <recommendedName>
        <fullName evidence="2">arginine--tRNA ligase</fullName>
        <ecNumber evidence="2">6.1.1.19</ecNumber>
    </recommendedName>
</protein>